<evidence type="ECO:0000313" key="2">
    <source>
        <dbReference type="EMBL" id="RAL06849.1"/>
    </source>
</evidence>
<protein>
    <submittedName>
        <fullName evidence="2">Uncharacterized protein</fullName>
    </submittedName>
</protein>
<gene>
    <name evidence="2" type="ORF">BO97DRAFT_429877</name>
</gene>
<dbReference type="AlphaFoldDB" id="A0A395HH77"/>
<reference evidence="2 3" key="1">
    <citation type="submission" date="2018-02" db="EMBL/GenBank/DDBJ databases">
        <title>The genomes of Aspergillus section Nigri reveals drivers in fungal speciation.</title>
        <authorList>
            <consortium name="DOE Joint Genome Institute"/>
            <person name="Vesth T.C."/>
            <person name="Nybo J."/>
            <person name="Theobald S."/>
            <person name="Brandl J."/>
            <person name="Frisvad J.C."/>
            <person name="Nielsen K.F."/>
            <person name="Lyhne E.K."/>
            <person name="Kogle M.E."/>
            <person name="Kuo A."/>
            <person name="Riley R."/>
            <person name="Clum A."/>
            <person name="Nolan M."/>
            <person name="Lipzen A."/>
            <person name="Salamov A."/>
            <person name="Henrissat B."/>
            <person name="Wiebenga A."/>
            <person name="De vries R.P."/>
            <person name="Grigoriev I.V."/>
            <person name="Mortensen U.H."/>
            <person name="Andersen M.R."/>
            <person name="Baker S.E."/>
        </authorList>
    </citation>
    <scope>NUCLEOTIDE SEQUENCE [LARGE SCALE GENOMIC DNA]</scope>
    <source>
        <strain evidence="2 3">CBS 101889</strain>
    </source>
</reference>
<evidence type="ECO:0000313" key="3">
    <source>
        <dbReference type="Proteomes" id="UP000248961"/>
    </source>
</evidence>
<dbReference type="RefSeq" id="XP_025546003.1">
    <property type="nucleotide sequence ID" value="XM_025697400.1"/>
</dbReference>
<feature type="region of interest" description="Disordered" evidence="1">
    <location>
        <begin position="444"/>
        <end position="464"/>
    </location>
</feature>
<dbReference type="GeneID" id="37201689"/>
<sequence length="464" mass="53468">MARKSDPSLDELVYVWGPYNGWLRPSWKPEEEQEESRSEAVPAGNLEPLKPCWVGLYAVEQIAPVTQLLAQQGIASHVMGDCMWRLLGCTTHSIRTIDLVIARGQHAAAVKALKEYGRRDSQLQRLPRRWQDRCPQYVKSEAWGCEYLATLRTRDESPVDYLPAHVFHMVYEVRRSEYHTPHEDLRIFHHEDLFPTLPLPALTQDLNSHDPNYLWSSDRRLTVRHSHLACDFPMLRPARLVEALTAQCFRDVYLQVGLDGWHYQKAGRCRWVATLRAIFRAIAAADGVEVEEAQGEKKKGKEKQEMEAEGAENWEDLHLNGLDPRWFRLENFDPLFQEYIKDLLLTQSLPSPPSAAVSRARLPIRHCFKASQAFLVLNTFAWRLKDAGFFPPRPLKKVLALREAVKLSDHPILGEYFPAPHTPEEEEERLVKCMWRKGIRADPWSPFSSAPPPTIRSCARNTEE</sequence>
<dbReference type="Proteomes" id="UP000248961">
    <property type="component" value="Unassembled WGS sequence"/>
</dbReference>
<keyword evidence="3" id="KW-1185">Reference proteome</keyword>
<dbReference type="EMBL" id="KZ824350">
    <property type="protein sequence ID" value="RAL06849.1"/>
    <property type="molecule type" value="Genomic_DNA"/>
</dbReference>
<proteinExistence type="predicted"/>
<organism evidence="2 3">
    <name type="scientific">Aspergillus homomorphus (strain CBS 101889)</name>
    <dbReference type="NCBI Taxonomy" id="1450537"/>
    <lineage>
        <taxon>Eukaryota</taxon>
        <taxon>Fungi</taxon>
        <taxon>Dikarya</taxon>
        <taxon>Ascomycota</taxon>
        <taxon>Pezizomycotina</taxon>
        <taxon>Eurotiomycetes</taxon>
        <taxon>Eurotiomycetidae</taxon>
        <taxon>Eurotiales</taxon>
        <taxon>Aspergillaceae</taxon>
        <taxon>Aspergillus</taxon>
        <taxon>Aspergillus subgen. Circumdati</taxon>
    </lineage>
</organism>
<dbReference type="VEuPathDB" id="FungiDB:BO97DRAFT_429877"/>
<evidence type="ECO:0000256" key="1">
    <source>
        <dbReference type="SAM" id="MobiDB-lite"/>
    </source>
</evidence>
<name>A0A395HH77_ASPHC</name>
<accession>A0A395HH77</accession>